<gene>
    <name evidence="1" type="ORF">M011DRAFT_94</name>
</gene>
<proteinExistence type="predicted"/>
<accession>A0A6A6VQT7</accession>
<protein>
    <submittedName>
        <fullName evidence="1">Uncharacterized protein</fullName>
    </submittedName>
</protein>
<organism evidence="1 2">
    <name type="scientific">Sporormia fimetaria CBS 119925</name>
    <dbReference type="NCBI Taxonomy" id="1340428"/>
    <lineage>
        <taxon>Eukaryota</taxon>
        <taxon>Fungi</taxon>
        <taxon>Dikarya</taxon>
        <taxon>Ascomycota</taxon>
        <taxon>Pezizomycotina</taxon>
        <taxon>Dothideomycetes</taxon>
        <taxon>Pleosporomycetidae</taxon>
        <taxon>Pleosporales</taxon>
        <taxon>Sporormiaceae</taxon>
        <taxon>Sporormia</taxon>
    </lineage>
</organism>
<dbReference type="EMBL" id="MU006561">
    <property type="protein sequence ID" value="KAF2751621.1"/>
    <property type="molecule type" value="Genomic_DNA"/>
</dbReference>
<name>A0A6A6VQT7_9PLEO</name>
<reference evidence="1" key="1">
    <citation type="journal article" date="2020" name="Stud. Mycol.">
        <title>101 Dothideomycetes genomes: a test case for predicting lifestyles and emergence of pathogens.</title>
        <authorList>
            <person name="Haridas S."/>
            <person name="Albert R."/>
            <person name="Binder M."/>
            <person name="Bloem J."/>
            <person name="Labutti K."/>
            <person name="Salamov A."/>
            <person name="Andreopoulos B."/>
            <person name="Baker S."/>
            <person name="Barry K."/>
            <person name="Bills G."/>
            <person name="Bluhm B."/>
            <person name="Cannon C."/>
            <person name="Castanera R."/>
            <person name="Culley D."/>
            <person name="Daum C."/>
            <person name="Ezra D."/>
            <person name="Gonzalez J."/>
            <person name="Henrissat B."/>
            <person name="Kuo A."/>
            <person name="Liang C."/>
            <person name="Lipzen A."/>
            <person name="Lutzoni F."/>
            <person name="Magnuson J."/>
            <person name="Mondo S."/>
            <person name="Nolan M."/>
            <person name="Ohm R."/>
            <person name="Pangilinan J."/>
            <person name="Park H.-J."/>
            <person name="Ramirez L."/>
            <person name="Alfaro M."/>
            <person name="Sun H."/>
            <person name="Tritt A."/>
            <person name="Yoshinaga Y."/>
            <person name="Zwiers L.-H."/>
            <person name="Turgeon B."/>
            <person name="Goodwin S."/>
            <person name="Spatafora J."/>
            <person name="Crous P."/>
            <person name="Grigoriev I."/>
        </authorList>
    </citation>
    <scope>NUCLEOTIDE SEQUENCE</scope>
    <source>
        <strain evidence="1">CBS 119925</strain>
    </source>
</reference>
<evidence type="ECO:0000313" key="1">
    <source>
        <dbReference type="EMBL" id="KAF2751621.1"/>
    </source>
</evidence>
<sequence>MLCRQFLCNDDLPNFETDSILMSPCATNQPLHGHAGRGYPLPPQKQMPRVSAYIAAAAGSRGAQNGPLVTPRGDEASKWSLPGLRHGHAVASPRGLVRPIRQHTASRRWACGPRPVVDEPCHMCTASRVRCTRESTHVPREHLPVREQGIRCWMMG</sequence>
<evidence type="ECO:0000313" key="2">
    <source>
        <dbReference type="Proteomes" id="UP000799440"/>
    </source>
</evidence>
<dbReference type="Proteomes" id="UP000799440">
    <property type="component" value="Unassembled WGS sequence"/>
</dbReference>
<dbReference type="AlphaFoldDB" id="A0A6A6VQT7"/>
<keyword evidence="2" id="KW-1185">Reference proteome</keyword>